<reference evidence="2 3" key="1">
    <citation type="submission" date="2022-10" db="EMBL/GenBank/DDBJ databases">
        <title>Draft genome sequence of Streptomyces sp. YSPA8.</title>
        <authorList>
            <person name="Moriuchi R."/>
            <person name="Dohra H."/>
            <person name="Yamamura H."/>
            <person name="Kodani S."/>
        </authorList>
    </citation>
    <scope>NUCLEOTIDE SEQUENCE [LARGE SCALE GENOMIC DNA]</scope>
    <source>
        <strain evidence="2 3">YSPA8</strain>
    </source>
</reference>
<proteinExistence type="predicted"/>
<protein>
    <submittedName>
        <fullName evidence="2">Uncharacterized protein</fullName>
    </submittedName>
</protein>
<dbReference type="RefSeq" id="WP_323450175.1">
    <property type="nucleotide sequence ID" value="NZ_BSBI01000013.1"/>
</dbReference>
<gene>
    <name evidence="2" type="ORF">SYYSPA8_27860</name>
</gene>
<feature type="region of interest" description="Disordered" evidence="1">
    <location>
        <begin position="1"/>
        <end position="21"/>
    </location>
</feature>
<name>A0ABQ5P6H1_9ACTN</name>
<evidence type="ECO:0000313" key="2">
    <source>
        <dbReference type="EMBL" id="GLF98191.1"/>
    </source>
</evidence>
<sequence>MALQPPQYEWTAETGQEAETSLEGVRNLIDAHLKTLLPGDAYIRGETRRSTRVKLRVSLDLGPVIEAINGSRQLREQCGLGVAPADS</sequence>
<evidence type="ECO:0000256" key="1">
    <source>
        <dbReference type="SAM" id="MobiDB-lite"/>
    </source>
</evidence>
<dbReference type="Proteomes" id="UP001291653">
    <property type="component" value="Unassembled WGS sequence"/>
</dbReference>
<keyword evidence="3" id="KW-1185">Reference proteome</keyword>
<dbReference type="EMBL" id="BSBI01000013">
    <property type="protein sequence ID" value="GLF98191.1"/>
    <property type="molecule type" value="Genomic_DNA"/>
</dbReference>
<organism evidence="2 3">
    <name type="scientific">Streptomyces yaizuensis</name>
    <dbReference type="NCBI Taxonomy" id="2989713"/>
    <lineage>
        <taxon>Bacteria</taxon>
        <taxon>Bacillati</taxon>
        <taxon>Actinomycetota</taxon>
        <taxon>Actinomycetes</taxon>
        <taxon>Kitasatosporales</taxon>
        <taxon>Streptomycetaceae</taxon>
        <taxon>Streptomyces</taxon>
    </lineage>
</organism>
<comment type="caution">
    <text evidence="2">The sequence shown here is derived from an EMBL/GenBank/DDBJ whole genome shotgun (WGS) entry which is preliminary data.</text>
</comment>
<evidence type="ECO:0000313" key="3">
    <source>
        <dbReference type="Proteomes" id="UP001291653"/>
    </source>
</evidence>
<accession>A0ABQ5P6H1</accession>